<organism evidence="1 2">
    <name type="scientific">Manihot esculenta</name>
    <name type="common">Cassava</name>
    <name type="synonym">Jatropha manihot</name>
    <dbReference type="NCBI Taxonomy" id="3983"/>
    <lineage>
        <taxon>Eukaryota</taxon>
        <taxon>Viridiplantae</taxon>
        <taxon>Streptophyta</taxon>
        <taxon>Embryophyta</taxon>
        <taxon>Tracheophyta</taxon>
        <taxon>Spermatophyta</taxon>
        <taxon>Magnoliopsida</taxon>
        <taxon>eudicotyledons</taxon>
        <taxon>Gunneridae</taxon>
        <taxon>Pentapetalae</taxon>
        <taxon>rosids</taxon>
        <taxon>fabids</taxon>
        <taxon>Malpighiales</taxon>
        <taxon>Euphorbiaceae</taxon>
        <taxon>Crotonoideae</taxon>
        <taxon>Manihoteae</taxon>
        <taxon>Manihot</taxon>
    </lineage>
</organism>
<evidence type="ECO:0000313" key="2">
    <source>
        <dbReference type="Proteomes" id="UP000091857"/>
    </source>
</evidence>
<gene>
    <name evidence="1" type="ORF">MANES_14G108850v8</name>
</gene>
<proteinExistence type="predicted"/>
<reference evidence="2" key="1">
    <citation type="journal article" date="2016" name="Nat. Biotechnol.">
        <title>Sequencing wild and cultivated cassava and related species reveals extensive interspecific hybridization and genetic diversity.</title>
        <authorList>
            <person name="Bredeson J.V."/>
            <person name="Lyons J.B."/>
            <person name="Prochnik S.E."/>
            <person name="Wu G.A."/>
            <person name="Ha C.M."/>
            <person name="Edsinger-Gonzales E."/>
            <person name="Grimwood J."/>
            <person name="Schmutz J."/>
            <person name="Rabbi I.Y."/>
            <person name="Egesi C."/>
            <person name="Nauluvula P."/>
            <person name="Lebot V."/>
            <person name="Ndunguru J."/>
            <person name="Mkamilo G."/>
            <person name="Bart R.S."/>
            <person name="Setter T.L."/>
            <person name="Gleadow R.M."/>
            <person name="Kulakow P."/>
            <person name="Ferguson M.E."/>
            <person name="Rounsley S."/>
            <person name="Rokhsar D.S."/>
        </authorList>
    </citation>
    <scope>NUCLEOTIDE SEQUENCE [LARGE SCALE GENOMIC DNA]</scope>
    <source>
        <strain evidence="2">cv. AM560-2</strain>
    </source>
</reference>
<sequence length="972" mass="108047">MSEDLEVFSDVPKQLVPDDRDSKALFTAIEHGWLPREIFYQTLCKYVNGAAFCEIRDYCNCLSQKASTALAETSPTIHRVLLQMCAEDSISNESWAYKDMLEVESRTLRALQPSLHLNLDPLLDYGESPTQKISLGITYGWKKRKLSDLPKFNSQNSICLPSMVSSGSQDSNFQSDLAYQGIEVPNSGVIPNLLAGKVAQVNIHIYQAVNGCNKTVAVDLSSSSMNINRNQREPTFSLPAEKSECEAQSFERPILKIPMQEPNFTLMQNTWNLAEIGLAPASHRKNNLLYQKIGSEKNIHERYSDQREILPLKNKGQQEIVEGNPKQPTGMLNFVVKQEPRETTDFPNSDVRKIKDKSSVGDMRCNPSKHPQLLEKSPLLVRANSHLADTVEKNLRNEMVTEKVLPSPQVTSDVRTASLRLFQGESLLGEASLPTRQKKNILPGVSSIRMTNSLASTRKIHTADAGSALASPCLERFVKIGAVTQRYKLNDKKRKLDQLLPSKQFFNIALVALHLANSEDRRLKYATARRIPLSKCSIDRKHNGSKTRTLTFVHQAYVHQRKEISQNDSGAQVKLVMSEILNEGKVEITVVYEQEERDSISFPLLPACPNTHFADLFAAHFQSLIAKEGYHIARDQIEPMVLSSDDESSSAFIGSDPAACGSLLRPSPTLIPGQAASMLPCMKSRMLALNSNTGQLSSQNIIPRNHLLPPANFQLPIQNLSNNLSKLQPDVAAQVRMINPQCPEFFNKDAHLQFQMMQRQRRFEQLAQKTSVGGLGAAMGGVDTMQLYGDIGELGDGVMALGGAMNFLQSGQIPWMGNLDQFSNLDSNISSSRKQCFGMMPDHSSILATLGLRAPECPGGAMMNQIAIHGSTGVVQMQRPTILDMAYLLSNQQLPPMPQIPQQLQMPYSQQQQQAMILLLQSAEAANFAGHVSSPICDINSTYNNLMHCPEWAPFNGAPNQHYSRQMMGMQW</sequence>
<comment type="caution">
    <text evidence="1">The sequence shown here is derived from an EMBL/GenBank/DDBJ whole genome shotgun (WGS) entry which is preliminary data.</text>
</comment>
<accession>A0ACB7GFY8</accession>
<evidence type="ECO:0000313" key="1">
    <source>
        <dbReference type="EMBL" id="KAG8639157.1"/>
    </source>
</evidence>
<keyword evidence="2" id="KW-1185">Reference proteome</keyword>
<dbReference type="EMBL" id="CM004400">
    <property type="protein sequence ID" value="KAG8639157.1"/>
    <property type="molecule type" value="Genomic_DNA"/>
</dbReference>
<name>A0ACB7GFY8_MANES</name>
<protein>
    <submittedName>
        <fullName evidence="1">Uncharacterized protein</fullName>
    </submittedName>
</protein>
<dbReference type="Proteomes" id="UP000091857">
    <property type="component" value="Chromosome 14"/>
</dbReference>